<dbReference type="Proteomes" id="UP000823399">
    <property type="component" value="Unassembled WGS sequence"/>
</dbReference>
<dbReference type="RefSeq" id="XP_041293582.1">
    <property type="nucleotide sequence ID" value="XM_041441398.1"/>
</dbReference>
<protein>
    <submittedName>
        <fullName evidence="1">Uncharacterized protein</fullName>
    </submittedName>
</protein>
<accession>A0A9P7F873</accession>
<dbReference type="OrthoDB" id="3428209at2759"/>
<gene>
    <name evidence="1" type="ORF">F5147DRAFT_772931</name>
</gene>
<name>A0A9P7F873_9AGAM</name>
<dbReference type="EMBL" id="JABBWM010000023">
    <property type="protein sequence ID" value="KAG2109637.1"/>
    <property type="molecule type" value="Genomic_DNA"/>
</dbReference>
<organism evidence="1 2">
    <name type="scientific">Suillus discolor</name>
    <dbReference type="NCBI Taxonomy" id="1912936"/>
    <lineage>
        <taxon>Eukaryota</taxon>
        <taxon>Fungi</taxon>
        <taxon>Dikarya</taxon>
        <taxon>Basidiomycota</taxon>
        <taxon>Agaricomycotina</taxon>
        <taxon>Agaricomycetes</taxon>
        <taxon>Agaricomycetidae</taxon>
        <taxon>Boletales</taxon>
        <taxon>Suillineae</taxon>
        <taxon>Suillaceae</taxon>
        <taxon>Suillus</taxon>
    </lineage>
</organism>
<reference evidence="1" key="1">
    <citation type="journal article" date="2020" name="New Phytol.">
        <title>Comparative genomics reveals dynamic genome evolution in host specialist ectomycorrhizal fungi.</title>
        <authorList>
            <person name="Lofgren L.A."/>
            <person name="Nguyen N.H."/>
            <person name="Vilgalys R."/>
            <person name="Ruytinx J."/>
            <person name="Liao H.L."/>
            <person name="Branco S."/>
            <person name="Kuo A."/>
            <person name="LaButti K."/>
            <person name="Lipzen A."/>
            <person name="Andreopoulos W."/>
            <person name="Pangilinan J."/>
            <person name="Riley R."/>
            <person name="Hundley H."/>
            <person name="Na H."/>
            <person name="Barry K."/>
            <person name="Grigoriev I.V."/>
            <person name="Stajich J.E."/>
            <person name="Kennedy P.G."/>
        </authorList>
    </citation>
    <scope>NUCLEOTIDE SEQUENCE</scope>
    <source>
        <strain evidence="1">FC423</strain>
    </source>
</reference>
<dbReference type="AlphaFoldDB" id="A0A9P7F873"/>
<proteinExistence type="predicted"/>
<keyword evidence="2" id="KW-1185">Reference proteome</keyword>
<evidence type="ECO:0000313" key="2">
    <source>
        <dbReference type="Proteomes" id="UP000823399"/>
    </source>
</evidence>
<comment type="caution">
    <text evidence="1">The sequence shown here is derived from an EMBL/GenBank/DDBJ whole genome shotgun (WGS) entry which is preliminary data.</text>
</comment>
<evidence type="ECO:0000313" key="1">
    <source>
        <dbReference type="EMBL" id="KAG2109637.1"/>
    </source>
</evidence>
<sequence length="111" mass="12024">MALDAPPTPPADIMPSIIPFFSLASQLSTSSIAHFLSAHHSPLTAARLAPLCITSDDFYAAQWRFGRESAASSCRDKVGPSVSAVQRRKYEALRAKFSGLPVRTGKDVDYK</sequence>
<dbReference type="GeneID" id="64703657"/>